<evidence type="ECO:0000313" key="2">
    <source>
        <dbReference type="Proteomes" id="UP000053240"/>
    </source>
</evidence>
<dbReference type="Proteomes" id="UP000053240">
    <property type="component" value="Unassembled WGS sequence"/>
</dbReference>
<name>A0A194QVZ5_PAPMA</name>
<accession>A0A194QVZ5</accession>
<gene>
    <name evidence="1" type="ORF">RR48_13118</name>
</gene>
<dbReference type="InterPro" id="IPR036595">
    <property type="entry name" value="A-macroglobulin_rcpt-bd_sf"/>
</dbReference>
<dbReference type="Gene3D" id="2.60.40.690">
    <property type="entry name" value="Alpha-macroglobulin, receptor-binding domain"/>
    <property type="match status" value="1"/>
</dbReference>
<dbReference type="EMBL" id="KQ461073">
    <property type="protein sequence ID" value="KPJ09484.1"/>
    <property type="molecule type" value="Genomic_DNA"/>
</dbReference>
<dbReference type="SUPFAM" id="SSF49410">
    <property type="entry name" value="Alpha-macroglobulin receptor domain"/>
    <property type="match status" value="1"/>
</dbReference>
<sequence length="350" mass="39166">MEAIIAWSSHTEPANLSVSVSSESARSIISVVPGNRLPAIAAMGSGHQLTISVEELSNSGGKATLYLGARDGGGTLPQDHHHCFTVHAVGPRAHTRPAHVKLTDYYQPTLNDIQMYTIPEDCPSHVSHDTDTYQQTDNLFDKARSLDTGEILINNDFTFEDIPEGTPLEDPLFENLKEKKDNRNKQENYPANIVKDIIPDKNITKAKLNVKDNSIDYSAILNIFQSQINYINGEIKEINEIIKHKYKINNETSNEKLNAIARIKEDKREINTDRPKIDNPKLSSFHVIESEKDLEVPTGVEGPVPSVVLPPKDFVFNSTGPGTSETFWRSQLPTSDIDKNMRHERKINYA</sequence>
<evidence type="ECO:0000313" key="1">
    <source>
        <dbReference type="EMBL" id="KPJ09484.1"/>
    </source>
</evidence>
<protein>
    <submittedName>
        <fullName evidence="1">Uncharacterized protein</fullName>
    </submittedName>
</protein>
<organism evidence="1 2">
    <name type="scientific">Papilio machaon</name>
    <name type="common">Old World swallowtail butterfly</name>
    <dbReference type="NCBI Taxonomy" id="76193"/>
    <lineage>
        <taxon>Eukaryota</taxon>
        <taxon>Metazoa</taxon>
        <taxon>Ecdysozoa</taxon>
        <taxon>Arthropoda</taxon>
        <taxon>Hexapoda</taxon>
        <taxon>Insecta</taxon>
        <taxon>Pterygota</taxon>
        <taxon>Neoptera</taxon>
        <taxon>Endopterygota</taxon>
        <taxon>Lepidoptera</taxon>
        <taxon>Glossata</taxon>
        <taxon>Ditrysia</taxon>
        <taxon>Papilionoidea</taxon>
        <taxon>Papilionidae</taxon>
        <taxon>Papilioninae</taxon>
        <taxon>Papilio</taxon>
    </lineage>
</organism>
<dbReference type="GO" id="GO:0005576">
    <property type="term" value="C:extracellular region"/>
    <property type="evidence" value="ECO:0007669"/>
    <property type="project" value="InterPro"/>
</dbReference>
<dbReference type="InParanoid" id="A0A194QVZ5"/>
<keyword evidence="2" id="KW-1185">Reference proteome</keyword>
<reference evidence="1 2" key="1">
    <citation type="journal article" date="2015" name="Nat. Commun.">
        <title>Outbred genome sequencing and CRISPR/Cas9 gene editing in butterflies.</title>
        <authorList>
            <person name="Li X."/>
            <person name="Fan D."/>
            <person name="Zhang W."/>
            <person name="Liu G."/>
            <person name="Zhang L."/>
            <person name="Zhao L."/>
            <person name="Fang X."/>
            <person name="Chen L."/>
            <person name="Dong Y."/>
            <person name="Chen Y."/>
            <person name="Ding Y."/>
            <person name="Zhao R."/>
            <person name="Feng M."/>
            <person name="Zhu Y."/>
            <person name="Feng Y."/>
            <person name="Jiang X."/>
            <person name="Zhu D."/>
            <person name="Xiang H."/>
            <person name="Feng X."/>
            <person name="Li S."/>
            <person name="Wang J."/>
            <person name="Zhang G."/>
            <person name="Kronforst M.R."/>
            <person name="Wang W."/>
        </authorList>
    </citation>
    <scope>NUCLEOTIDE SEQUENCE [LARGE SCALE GENOMIC DNA]</scope>
    <source>
        <strain evidence="1">Ya'a_city_454_Pm</strain>
        <tissue evidence="1">Whole body</tissue>
    </source>
</reference>
<proteinExistence type="predicted"/>
<dbReference type="AlphaFoldDB" id="A0A194QVZ5"/>